<dbReference type="PANTHER" id="PTHR10353">
    <property type="entry name" value="GLYCOSYL HYDROLASE"/>
    <property type="match status" value="1"/>
</dbReference>
<keyword evidence="6" id="KW-1185">Reference proteome</keyword>
<dbReference type="GO" id="GO:0005829">
    <property type="term" value="C:cytosol"/>
    <property type="evidence" value="ECO:0007669"/>
    <property type="project" value="TreeGrafter"/>
</dbReference>
<evidence type="ECO:0000256" key="4">
    <source>
        <dbReference type="RuleBase" id="RU003690"/>
    </source>
</evidence>
<proteinExistence type="inferred from homology"/>
<evidence type="ECO:0000313" key="6">
    <source>
        <dbReference type="Proteomes" id="UP000563523"/>
    </source>
</evidence>
<evidence type="ECO:0000256" key="2">
    <source>
        <dbReference type="ARBA" id="ARBA00022801"/>
    </source>
</evidence>
<dbReference type="EMBL" id="JABZEC010000001">
    <property type="protein sequence ID" value="NVY95795.1"/>
    <property type="molecule type" value="Genomic_DNA"/>
</dbReference>
<dbReference type="Pfam" id="PF00232">
    <property type="entry name" value="Glyco_hydro_1"/>
    <property type="match status" value="1"/>
</dbReference>
<evidence type="ECO:0000256" key="3">
    <source>
        <dbReference type="ARBA" id="ARBA00023295"/>
    </source>
</evidence>
<reference evidence="5 6" key="1">
    <citation type="submission" date="2020-06" db="EMBL/GenBank/DDBJ databases">
        <authorList>
            <person name="Kang J."/>
        </authorList>
    </citation>
    <scope>NUCLEOTIDE SEQUENCE [LARGE SCALE GENOMIC DNA]</scope>
    <source>
        <strain evidence="5 6">DCY120</strain>
    </source>
</reference>
<dbReference type="PANTHER" id="PTHR10353:SF36">
    <property type="entry name" value="LP05116P"/>
    <property type="match status" value="1"/>
</dbReference>
<dbReference type="Gene3D" id="3.20.20.80">
    <property type="entry name" value="Glycosidases"/>
    <property type="match status" value="1"/>
</dbReference>
<accession>A0A850R5H7</accession>
<dbReference type="SUPFAM" id="SSF51445">
    <property type="entry name" value="(Trans)glycosidases"/>
    <property type="match status" value="1"/>
</dbReference>
<dbReference type="Proteomes" id="UP000563523">
    <property type="component" value="Unassembled WGS sequence"/>
</dbReference>
<keyword evidence="2 5" id="KW-0378">Hydrolase</keyword>
<dbReference type="AlphaFoldDB" id="A0A850R5H7"/>
<dbReference type="GO" id="GO:0008422">
    <property type="term" value="F:beta-glucosidase activity"/>
    <property type="evidence" value="ECO:0007669"/>
    <property type="project" value="TreeGrafter"/>
</dbReference>
<comment type="caution">
    <text evidence="5">The sequence shown here is derived from an EMBL/GenBank/DDBJ whole genome shotgun (WGS) entry which is preliminary data.</text>
</comment>
<evidence type="ECO:0000313" key="5">
    <source>
        <dbReference type="EMBL" id="NVY95795.1"/>
    </source>
</evidence>
<dbReference type="InterPro" id="IPR017853">
    <property type="entry name" value="GH"/>
</dbReference>
<dbReference type="InterPro" id="IPR001360">
    <property type="entry name" value="Glyco_hydro_1"/>
</dbReference>
<evidence type="ECO:0000256" key="1">
    <source>
        <dbReference type="ARBA" id="ARBA00010838"/>
    </source>
</evidence>
<keyword evidence="3" id="KW-0326">Glycosidase</keyword>
<name>A0A850R5H7_9LACO</name>
<comment type="similarity">
    <text evidence="1 4">Belongs to the glycosyl hydrolase 1 family.</text>
</comment>
<protein>
    <submittedName>
        <fullName evidence="5">Family 1 glycosylhydrolase</fullName>
    </submittedName>
</protein>
<organism evidence="5 6">
    <name type="scientific">Bombilactobacillus apium</name>
    <dbReference type="NCBI Taxonomy" id="2675299"/>
    <lineage>
        <taxon>Bacteria</taxon>
        <taxon>Bacillati</taxon>
        <taxon>Bacillota</taxon>
        <taxon>Bacilli</taxon>
        <taxon>Lactobacillales</taxon>
        <taxon>Lactobacillaceae</taxon>
        <taxon>Bombilactobacillus</taxon>
    </lineage>
</organism>
<sequence length="75" mass="8727">MIKNYRGEVNPTGIDFYNRLIDECLQKGITPFVTLYHWDLSQCWVEKGGWLNKDVCTAYQHYAQVCFAAFALANF</sequence>
<gene>
    <name evidence="5" type="ORF">HU830_01040</name>
</gene>
<dbReference type="GO" id="GO:0016052">
    <property type="term" value="P:carbohydrate catabolic process"/>
    <property type="evidence" value="ECO:0007669"/>
    <property type="project" value="TreeGrafter"/>
</dbReference>